<feature type="domain" description="HMA" evidence="11">
    <location>
        <begin position="5"/>
        <end position="71"/>
    </location>
</feature>
<evidence type="ECO:0000256" key="10">
    <source>
        <dbReference type="RuleBase" id="RU362081"/>
    </source>
</evidence>
<dbReference type="Pfam" id="PF00403">
    <property type="entry name" value="HMA"/>
    <property type="match status" value="1"/>
</dbReference>
<feature type="transmembrane region" description="Helical" evidence="10">
    <location>
        <begin position="155"/>
        <end position="174"/>
    </location>
</feature>
<dbReference type="NCBIfam" id="TIGR01511">
    <property type="entry name" value="ATPase-IB1_Cu"/>
    <property type="match status" value="1"/>
</dbReference>
<evidence type="ECO:0000256" key="2">
    <source>
        <dbReference type="ARBA" id="ARBA00006024"/>
    </source>
</evidence>
<dbReference type="InterPro" id="IPR023299">
    <property type="entry name" value="ATPase_P-typ_cyto_dom_N"/>
</dbReference>
<dbReference type="InterPro" id="IPR017969">
    <property type="entry name" value="Heavy-metal-associated_CS"/>
</dbReference>
<keyword evidence="3 10" id="KW-0812">Transmembrane</keyword>
<comment type="similarity">
    <text evidence="2 10">Belongs to the cation transport ATPase (P-type) (TC 3.A.3) family. Type IB subfamily.</text>
</comment>
<dbReference type="SUPFAM" id="SSF55008">
    <property type="entry name" value="HMA, heavy metal-associated domain"/>
    <property type="match status" value="1"/>
</dbReference>
<feature type="transmembrane region" description="Helical" evidence="10">
    <location>
        <begin position="367"/>
        <end position="390"/>
    </location>
</feature>
<evidence type="ECO:0000313" key="13">
    <source>
        <dbReference type="Proteomes" id="UP000636891"/>
    </source>
</evidence>
<feature type="transmembrane region" description="Helical" evidence="10">
    <location>
        <begin position="121"/>
        <end position="143"/>
    </location>
</feature>
<dbReference type="Gene3D" id="2.70.150.10">
    <property type="entry name" value="Calcium-transporting ATPase, cytoplasmic transduction domain A"/>
    <property type="match status" value="1"/>
</dbReference>
<keyword evidence="13" id="KW-1185">Reference proteome</keyword>
<keyword evidence="6 10" id="KW-0067">ATP-binding</keyword>
<evidence type="ECO:0000256" key="5">
    <source>
        <dbReference type="ARBA" id="ARBA00022741"/>
    </source>
</evidence>
<sequence>MKETVRKNYPVLEMSCASCAMSVEQTVRKLPGVTDASVNFASNRLSVGFDESQITPQQIRAAVQASGYDLIIDEQDGEIKQQQAERNRYLRLRYDTIGAWLFSLPIVVIAMLFMHMPYGNWIMLILSLPVLFFFGRGFFVNGWKQLRHRQANMDTLVALSTSIAFLFSLFNTVYPQFWLRRGLEPHVYYEAACVIIAFVLVGKLLEERAKSNTSSAIKRLIGLQPTTARLVRGDHEEDVPISALQVGDRVSVRPGEKIPVDGVVRDGSSYVDESMITGEPLPVGKEAGDKVVAGTINSRGTFVLETTGVGSDTLLARIIRMVQQAQGSKAPVQRIADRIAAIFVPTVIGIALLTFALWLAIGGMDYFSYALLSAVSVLVIACPCALGLATPTALMVGIGKGAENQILIKDATALEQLCRIDTVVMDKTGTLTEGRPSVVDWIAAGPDLPEYRNMICAAEMKSEHPLASAIVNYLSAHEAQPCEVTSFVSLTGRGIRFTAGNADYWLGSRNLMAEQGAAPAEETDVRIETAQQTGASIVYFGTADRLLAVIVINDTLKATTPPALDQLRRLHIDIAMLTGDSRKTAAALAERLGIRHYRAEVLPDDKDKYIQQLQREGKRVAMVGDGINDSQALARADVSIAMGHGTDIAMDVAMVTLMNSDLLLLPKAYVLSRKTVRLIRQNLFWAFIYNLIGIPIAAGVLYPLYGILMNPMLAGAAMAFSSVSVVANSLRLKWMSTGTPPLSSGRPNNVRAD</sequence>
<comment type="caution">
    <text evidence="12">The sequence shown here is derived from an EMBL/GenBank/DDBJ whole genome shotgun (WGS) entry which is preliminary data.</text>
</comment>
<dbReference type="InterPro" id="IPR023298">
    <property type="entry name" value="ATPase_P-typ_TM_dom_sf"/>
</dbReference>
<proteinExistence type="inferred from homology"/>
<dbReference type="InterPro" id="IPR023214">
    <property type="entry name" value="HAD_sf"/>
</dbReference>
<keyword evidence="10" id="KW-1003">Cell membrane</keyword>
<dbReference type="EMBL" id="JACOOK010000004">
    <property type="protein sequence ID" value="MBC5617003.1"/>
    <property type="molecule type" value="Genomic_DNA"/>
</dbReference>
<feature type="transmembrane region" description="Helical" evidence="10">
    <location>
        <begin position="186"/>
        <end position="205"/>
    </location>
</feature>
<dbReference type="NCBIfam" id="TIGR01525">
    <property type="entry name" value="ATPase-IB_hvy"/>
    <property type="match status" value="1"/>
</dbReference>
<evidence type="ECO:0000256" key="9">
    <source>
        <dbReference type="ARBA" id="ARBA00023136"/>
    </source>
</evidence>
<feature type="transmembrane region" description="Helical" evidence="10">
    <location>
        <begin position="339"/>
        <end position="361"/>
    </location>
</feature>
<dbReference type="InterPro" id="IPR027256">
    <property type="entry name" value="P-typ_ATPase_IB"/>
</dbReference>
<dbReference type="InterPro" id="IPR008250">
    <property type="entry name" value="ATPase_P-typ_transduc_dom_A_sf"/>
</dbReference>
<feature type="transmembrane region" description="Helical" evidence="10">
    <location>
        <begin position="683"/>
        <end position="705"/>
    </location>
</feature>
<dbReference type="PROSITE" id="PS01229">
    <property type="entry name" value="COF_2"/>
    <property type="match status" value="1"/>
</dbReference>
<dbReference type="PROSITE" id="PS00154">
    <property type="entry name" value="ATPASE_E1_E2"/>
    <property type="match status" value="1"/>
</dbReference>
<dbReference type="InterPro" id="IPR006121">
    <property type="entry name" value="HMA_dom"/>
</dbReference>
<comment type="subcellular location">
    <subcellularLocation>
        <location evidence="10">Cell membrane</location>
    </subcellularLocation>
    <subcellularLocation>
        <location evidence="1">Endomembrane system</location>
        <topology evidence="1">Multi-pass membrane protein</topology>
    </subcellularLocation>
</comment>
<evidence type="ECO:0000256" key="8">
    <source>
        <dbReference type="ARBA" id="ARBA00022989"/>
    </source>
</evidence>
<keyword evidence="4 10" id="KW-0479">Metal-binding</keyword>
<dbReference type="RefSeq" id="WP_118656698.1">
    <property type="nucleotide sequence ID" value="NZ_JACOOK010000004.1"/>
</dbReference>
<evidence type="ECO:0000256" key="4">
    <source>
        <dbReference type="ARBA" id="ARBA00022723"/>
    </source>
</evidence>
<dbReference type="NCBIfam" id="TIGR01494">
    <property type="entry name" value="ATPase_P-type"/>
    <property type="match status" value="1"/>
</dbReference>
<dbReference type="InterPro" id="IPR036412">
    <property type="entry name" value="HAD-like_sf"/>
</dbReference>
<evidence type="ECO:0000313" key="12">
    <source>
        <dbReference type="EMBL" id="MBC5617003.1"/>
    </source>
</evidence>
<dbReference type="Proteomes" id="UP000636891">
    <property type="component" value="Unassembled WGS sequence"/>
</dbReference>
<evidence type="ECO:0000256" key="3">
    <source>
        <dbReference type="ARBA" id="ARBA00022692"/>
    </source>
</evidence>
<dbReference type="Gene3D" id="3.40.1110.10">
    <property type="entry name" value="Calcium-transporting ATPase, cytoplasmic domain N"/>
    <property type="match status" value="1"/>
</dbReference>
<keyword evidence="9 10" id="KW-0472">Membrane</keyword>
<dbReference type="PRINTS" id="PR00119">
    <property type="entry name" value="CATATPASE"/>
</dbReference>
<organism evidence="12 13">
    <name type="scientific">Alistipes hominis</name>
    <dbReference type="NCBI Taxonomy" id="2763015"/>
    <lineage>
        <taxon>Bacteria</taxon>
        <taxon>Pseudomonadati</taxon>
        <taxon>Bacteroidota</taxon>
        <taxon>Bacteroidia</taxon>
        <taxon>Bacteroidales</taxon>
        <taxon>Rikenellaceae</taxon>
        <taxon>Alistipes</taxon>
    </lineage>
</organism>
<dbReference type="InterPro" id="IPR001757">
    <property type="entry name" value="P_typ_ATPase"/>
</dbReference>
<keyword evidence="5 10" id="KW-0547">Nucleotide-binding</keyword>
<dbReference type="SFLD" id="SFLDS00003">
    <property type="entry name" value="Haloacid_Dehalogenase"/>
    <property type="match status" value="1"/>
</dbReference>
<accession>A0ABR7CMV8</accession>
<dbReference type="Gene3D" id="3.30.70.100">
    <property type="match status" value="1"/>
</dbReference>
<name>A0ABR7CMV8_9BACT</name>
<protein>
    <submittedName>
        <fullName evidence="12">Copper-translocating P-type ATPase</fullName>
    </submittedName>
</protein>
<dbReference type="PROSITE" id="PS50846">
    <property type="entry name" value="HMA_2"/>
    <property type="match status" value="1"/>
</dbReference>
<keyword evidence="8 10" id="KW-1133">Transmembrane helix</keyword>
<evidence type="ECO:0000256" key="7">
    <source>
        <dbReference type="ARBA" id="ARBA00022967"/>
    </source>
</evidence>
<dbReference type="PANTHER" id="PTHR43520:SF8">
    <property type="entry name" value="P-TYPE CU(+) TRANSPORTER"/>
    <property type="match status" value="1"/>
</dbReference>
<dbReference type="InterPro" id="IPR044492">
    <property type="entry name" value="P_typ_ATPase_HD_dom"/>
</dbReference>
<dbReference type="PRINTS" id="PR00943">
    <property type="entry name" value="CUATPASE"/>
</dbReference>
<feature type="transmembrane region" description="Helical" evidence="10">
    <location>
        <begin position="97"/>
        <end position="115"/>
    </location>
</feature>
<dbReference type="SUPFAM" id="SSF56784">
    <property type="entry name" value="HAD-like"/>
    <property type="match status" value="1"/>
</dbReference>
<dbReference type="InterPro" id="IPR018303">
    <property type="entry name" value="ATPase_P-typ_P_site"/>
</dbReference>
<dbReference type="Pfam" id="PF00702">
    <property type="entry name" value="Hydrolase"/>
    <property type="match status" value="1"/>
</dbReference>
<dbReference type="SUPFAM" id="SSF81665">
    <property type="entry name" value="Calcium ATPase, transmembrane domain M"/>
    <property type="match status" value="1"/>
</dbReference>
<dbReference type="InterPro" id="IPR059000">
    <property type="entry name" value="ATPase_P-type_domA"/>
</dbReference>
<dbReference type="PANTHER" id="PTHR43520">
    <property type="entry name" value="ATP7, ISOFORM B"/>
    <property type="match status" value="1"/>
</dbReference>
<gene>
    <name evidence="12" type="ORF">H8S08_08245</name>
</gene>
<dbReference type="Pfam" id="PF00122">
    <property type="entry name" value="E1-E2_ATPase"/>
    <property type="match status" value="1"/>
</dbReference>
<evidence type="ECO:0000259" key="11">
    <source>
        <dbReference type="PROSITE" id="PS50846"/>
    </source>
</evidence>
<keyword evidence="7" id="KW-1278">Translocase</keyword>
<dbReference type="PROSITE" id="PS01047">
    <property type="entry name" value="HMA_1"/>
    <property type="match status" value="1"/>
</dbReference>
<evidence type="ECO:0000256" key="1">
    <source>
        <dbReference type="ARBA" id="ARBA00004127"/>
    </source>
</evidence>
<dbReference type="CDD" id="cd00371">
    <property type="entry name" value="HMA"/>
    <property type="match status" value="1"/>
</dbReference>
<dbReference type="SFLD" id="SFLDG00002">
    <property type="entry name" value="C1.7:_P-type_atpase_like"/>
    <property type="match status" value="1"/>
</dbReference>
<dbReference type="CDD" id="cd02094">
    <property type="entry name" value="P-type_ATPase_Cu-like"/>
    <property type="match status" value="1"/>
</dbReference>
<dbReference type="SFLD" id="SFLDF00027">
    <property type="entry name" value="p-type_atpase"/>
    <property type="match status" value="1"/>
</dbReference>
<evidence type="ECO:0000256" key="6">
    <source>
        <dbReference type="ARBA" id="ARBA00022840"/>
    </source>
</evidence>
<dbReference type="Gene3D" id="3.40.50.1000">
    <property type="entry name" value="HAD superfamily/HAD-like"/>
    <property type="match status" value="1"/>
</dbReference>
<reference evidence="12 13" key="1">
    <citation type="submission" date="2020-08" db="EMBL/GenBank/DDBJ databases">
        <title>Genome public.</title>
        <authorList>
            <person name="Liu C."/>
            <person name="Sun Q."/>
        </authorList>
    </citation>
    <scope>NUCLEOTIDE SEQUENCE [LARGE SCALE GENOMIC DNA]</scope>
    <source>
        <strain evidence="12 13">New-7</strain>
    </source>
</reference>
<dbReference type="SUPFAM" id="SSF81653">
    <property type="entry name" value="Calcium ATPase, transduction domain A"/>
    <property type="match status" value="1"/>
</dbReference>
<dbReference type="InterPro" id="IPR036163">
    <property type="entry name" value="HMA_dom_sf"/>
</dbReference>